<organism evidence="2 3">
    <name type="scientific">Psychrobacter pasteurii</name>
    <dbReference type="NCBI Taxonomy" id="1945520"/>
    <lineage>
        <taxon>Bacteria</taxon>
        <taxon>Pseudomonadati</taxon>
        <taxon>Pseudomonadota</taxon>
        <taxon>Gammaproteobacteria</taxon>
        <taxon>Moraxellales</taxon>
        <taxon>Moraxellaceae</taxon>
        <taxon>Psychrobacter</taxon>
    </lineage>
</organism>
<gene>
    <name evidence="2" type="ORF">A1019T_01310</name>
</gene>
<reference evidence="3" key="1">
    <citation type="submission" date="2017-02" db="EMBL/GenBank/DDBJ databases">
        <authorList>
            <person name="Mornico D."/>
        </authorList>
    </citation>
    <scope>NUCLEOTIDE SEQUENCE [LARGE SCALE GENOMIC DNA]</scope>
</reference>
<proteinExistence type="predicted"/>
<dbReference type="Proteomes" id="UP000188169">
    <property type="component" value="Unassembled WGS sequence"/>
</dbReference>
<dbReference type="STRING" id="1945520.A1019T_01310"/>
<evidence type="ECO:0008006" key="4">
    <source>
        <dbReference type="Google" id="ProtNLM"/>
    </source>
</evidence>
<dbReference type="EMBL" id="FUGD01000081">
    <property type="protein sequence ID" value="SJM37338.1"/>
    <property type="molecule type" value="Genomic_DNA"/>
</dbReference>
<name>A0A1R4EFT0_9GAMM</name>
<feature type="chain" id="PRO_5013272325" description="PilC beta-propeller domain-containing protein" evidence="1">
    <location>
        <begin position="19"/>
        <end position="1394"/>
    </location>
</feature>
<evidence type="ECO:0000313" key="2">
    <source>
        <dbReference type="EMBL" id="SJM37338.1"/>
    </source>
</evidence>
<evidence type="ECO:0000313" key="3">
    <source>
        <dbReference type="Proteomes" id="UP000188169"/>
    </source>
</evidence>
<protein>
    <recommendedName>
        <fullName evidence="4">PilC beta-propeller domain-containing protein</fullName>
    </recommendedName>
</protein>
<keyword evidence="3" id="KW-1185">Reference proteome</keyword>
<feature type="signal peptide" evidence="1">
    <location>
        <begin position="1"/>
        <end position="18"/>
    </location>
</feature>
<evidence type="ECO:0000256" key="1">
    <source>
        <dbReference type="SAM" id="SignalP"/>
    </source>
</evidence>
<accession>A0A1R4EFT0</accession>
<keyword evidence="1" id="KW-0732">Signal</keyword>
<sequence length="1394" mass="151715">MALIVAVALIQSVVSSHASVAIVPAPGDLSVYSVGYHSSSIHAPGPTLFLLLDPSLYVGPNHTQRIQSLQHALVSLMDTPGFMADNLQVGIGKVADIEQGEGLAELFLVPVAALGPVADSQRPESQRYKIKNFIKGQCPQFPDCEAKERANDGSLLSSMAAYAQAAAYMMGTDTQNTAMNLTDVSGPSSTDAPLSIDEIEIVDIQNTKSQLLLDQPTFKVNQLNDVDYARDIEHIVSISKERSLYQKPIYNQCSATYFEGEKRGDSTYAVENAVVIISSESALTSLNSGTSAAAISTIDPLAMMTQSLLVKHSSSASNDLIGQFPVLQQCHSQLAVSPSTTDISSTLNQTHNQNIEGSQPNNSLFWRCIQDYSRHLNQFRGSAYNYFNPLDVSLKTAVISFSSESNILNRVGQNKGLPTYDCLSNTAIQAMRQKCLLGQYGSNNGEGGFFQSIDAKVATASQKDSSQSVALAQALTIMANNLSRQPPIVARKAPIKLTNFMHSGELFKERYQTFLQPQFGSLQAQWPGGMSKYSPPQSGQSAVSNKSFIAKSIEEDSQVLDSSRNVYLSQTEPGELIAQTTQSVSELQLPELTQEQQAQFQQSLLHYMLDRSQPSGGVHNSTPIALISKAQRLISNETGIINQPNADKYSYKKHILYGGMDNALHIIDAETGEEIAAYFAKEVLAQNGQYKAITQGSLAQSTEAIPSFGIDGPWTQYARYQTDTKGQSIAKLLYVFGGARLGAKAYYGLDLTGLDKVVSASNVNGFAPKQLFTITPDRQDFGQFYFKQLGYSWSKPVITHINWFGAPTLVAILSGGYDAQEYDKPDGLRERQYLQQNQQPILGNAIYIVDAKTGVPLIVATAENGKDSSSSGVDNKGFYGLSKEAGKVLQVTNASMAYSITGSVKVMDREEDGLTDHLYFADLQGQVFRLDLDNMASSSALASKARVVRLADFRHQINRPGPRFYETPVVTLQCHNAVNSYSSKFATVSVASGDRSHPLRITDPSKQTVAMSIEYVDSFGHRQTLQANHKQFLATDNKKAQLGGSDWQWIASDKTLSKGNNGNDIRFDNGHIQIATGLFRPGTLLTATTTFASTDKVSATLTIPSSLASNTESQLLPPITDPLAPIITVTKDWVSIKPVATAQLSSLSLTANHVYTLYDKDVANPDLFNTAVSNLQTHDLSLSEDGFPDLTKIDVSNPQLSDYQKQGWRAPLIQFGKPSSIASGASAGQNNQNSGFDTDSSGNSYSLKAFGPMFAVSNKLYLTAYNPVPKSAPLAVCQPQVIGITEVYQFCLPYGNCNTADRTFSTHIQRISYGKGLTPLSWKTEGSGKTRRLFEVKTAGIYSEAILTEETHLLASLNLNDIDTAPKFVNTFTLQPQLLLEQWFDYSNHLSTSD</sequence>